<dbReference type="Proteomes" id="UP000235371">
    <property type="component" value="Unassembled WGS sequence"/>
</dbReference>
<dbReference type="PANTHER" id="PTHR33112">
    <property type="entry name" value="DOMAIN PROTEIN, PUTATIVE-RELATED"/>
    <property type="match status" value="1"/>
</dbReference>
<evidence type="ECO:0000259" key="1">
    <source>
        <dbReference type="Pfam" id="PF06985"/>
    </source>
</evidence>
<dbReference type="GeneID" id="36583041"/>
<evidence type="ECO:0000313" key="2">
    <source>
        <dbReference type="EMBL" id="PMD58705.1"/>
    </source>
</evidence>
<dbReference type="Pfam" id="PF06985">
    <property type="entry name" value="HET"/>
    <property type="match status" value="1"/>
</dbReference>
<dbReference type="AlphaFoldDB" id="A0A2J6T6Q1"/>
<name>A0A2J6T6Q1_9HELO</name>
<dbReference type="STRING" id="1095630.A0A2J6T6Q1"/>
<keyword evidence="3" id="KW-1185">Reference proteome</keyword>
<organism evidence="2 3">
    <name type="scientific">Hyaloscypha bicolor E</name>
    <dbReference type="NCBI Taxonomy" id="1095630"/>
    <lineage>
        <taxon>Eukaryota</taxon>
        <taxon>Fungi</taxon>
        <taxon>Dikarya</taxon>
        <taxon>Ascomycota</taxon>
        <taxon>Pezizomycotina</taxon>
        <taxon>Leotiomycetes</taxon>
        <taxon>Helotiales</taxon>
        <taxon>Hyaloscyphaceae</taxon>
        <taxon>Hyaloscypha</taxon>
        <taxon>Hyaloscypha bicolor</taxon>
    </lineage>
</organism>
<proteinExistence type="predicted"/>
<gene>
    <name evidence="2" type="ORF">K444DRAFT_531202</name>
</gene>
<evidence type="ECO:0000313" key="3">
    <source>
        <dbReference type="Proteomes" id="UP000235371"/>
    </source>
</evidence>
<dbReference type="InParanoid" id="A0A2J6T6Q1"/>
<dbReference type="OrthoDB" id="8300194at2759"/>
<accession>A0A2J6T6Q1</accession>
<feature type="non-terminal residue" evidence="2">
    <location>
        <position position="1"/>
    </location>
</feature>
<dbReference type="PANTHER" id="PTHR33112:SF16">
    <property type="entry name" value="HETEROKARYON INCOMPATIBILITY DOMAIN-CONTAINING PROTEIN"/>
    <property type="match status" value="1"/>
</dbReference>
<reference evidence="2 3" key="1">
    <citation type="submission" date="2016-04" db="EMBL/GenBank/DDBJ databases">
        <title>A degradative enzymes factory behind the ericoid mycorrhizal symbiosis.</title>
        <authorList>
            <consortium name="DOE Joint Genome Institute"/>
            <person name="Martino E."/>
            <person name="Morin E."/>
            <person name="Grelet G."/>
            <person name="Kuo A."/>
            <person name="Kohler A."/>
            <person name="Daghino S."/>
            <person name="Barry K."/>
            <person name="Choi C."/>
            <person name="Cichocki N."/>
            <person name="Clum A."/>
            <person name="Copeland A."/>
            <person name="Hainaut M."/>
            <person name="Haridas S."/>
            <person name="Labutti K."/>
            <person name="Lindquist E."/>
            <person name="Lipzen A."/>
            <person name="Khouja H.-R."/>
            <person name="Murat C."/>
            <person name="Ohm R."/>
            <person name="Olson A."/>
            <person name="Spatafora J."/>
            <person name="Veneault-Fourrey C."/>
            <person name="Henrissat B."/>
            <person name="Grigoriev I."/>
            <person name="Martin F."/>
            <person name="Perotto S."/>
        </authorList>
    </citation>
    <scope>NUCLEOTIDE SEQUENCE [LARGE SCALE GENOMIC DNA]</scope>
    <source>
        <strain evidence="2 3">E</strain>
    </source>
</reference>
<dbReference type="RefSeq" id="XP_024735609.1">
    <property type="nucleotide sequence ID" value="XM_024874961.1"/>
</dbReference>
<dbReference type="EMBL" id="KZ613817">
    <property type="protein sequence ID" value="PMD58705.1"/>
    <property type="molecule type" value="Genomic_DNA"/>
</dbReference>
<dbReference type="InterPro" id="IPR010730">
    <property type="entry name" value="HET"/>
</dbReference>
<feature type="domain" description="Heterokaryon incompatibility" evidence="1">
    <location>
        <begin position="51"/>
        <end position="103"/>
    </location>
</feature>
<protein>
    <submittedName>
        <fullName evidence="2">HET-domain-containing protein</fullName>
    </submittedName>
</protein>
<sequence>WVQDFFHHHPPCVTNNASCPNRLIDVGQADGLRPPKFMETKTLRGNECRLYTTLSHCWGQNQTHLSEPCNLTKIPIWKLSKTYQDAIVITQKLGIRYIWIDSL</sequence>